<comment type="similarity">
    <text evidence="1">Belongs to the SPC24 family.</text>
</comment>
<dbReference type="GeneID" id="90542902"/>
<protein>
    <recommendedName>
        <fullName evidence="1">Kinetochore protein Spc24</fullName>
    </recommendedName>
</protein>
<dbReference type="Pfam" id="PF08286">
    <property type="entry name" value="Spc24"/>
    <property type="match status" value="1"/>
</dbReference>
<keyword evidence="2" id="KW-0175">Coiled coil</keyword>
<evidence type="ECO:0000313" key="3">
    <source>
        <dbReference type="EMBL" id="WUR05055.1"/>
    </source>
</evidence>
<proteinExistence type="inferred from homology"/>
<keyword evidence="1" id="KW-0539">Nucleus</keyword>
<dbReference type="KEGG" id="vnx:VNE69_12040"/>
<dbReference type="EMBL" id="CP142737">
    <property type="protein sequence ID" value="WUR05055.1"/>
    <property type="molecule type" value="Genomic_DNA"/>
</dbReference>
<evidence type="ECO:0000256" key="2">
    <source>
        <dbReference type="SAM" id="Coils"/>
    </source>
</evidence>
<name>A0AAX4JGB2_9MICR</name>
<dbReference type="Proteomes" id="UP001334084">
    <property type="component" value="Chromosome 12"/>
</dbReference>
<keyword evidence="1" id="KW-0132">Cell division</keyword>
<dbReference type="GO" id="GO:0005634">
    <property type="term" value="C:nucleus"/>
    <property type="evidence" value="ECO:0007669"/>
    <property type="project" value="UniProtKB-SubCell"/>
</dbReference>
<comment type="function">
    <text evidence="1">Acts as a component of the essential kinetochore-associated NDC80 complex, which is required for chromosome segregation and spindle checkpoint activity.</text>
</comment>
<evidence type="ECO:0000313" key="4">
    <source>
        <dbReference type="Proteomes" id="UP001334084"/>
    </source>
</evidence>
<dbReference type="GO" id="GO:0000776">
    <property type="term" value="C:kinetochore"/>
    <property type="evidence" value="ECO:0007669"/>
    <property type="project" value="UniProtKB-KW"/>
</dbReference>
<keyword evidence="4" id="KW-1185">Reference proteome</keyword>
<organism evidence="3 4">
    <name type="scientific">Vairimorpha necatrix</name>
    <dbReference type="NCBI Taxonomy" id="6039"/>
    <lineage>
        <taxon>Eukaryota</taxon>
        <taxon>Fungi</taxon>
        <taxon>Fungi incertae sedis</taxon>
        <taxon>Microsporidia</taxon>
        <taxon>Nosematidae</taxon>
        <taxon>Vairimorpha</taxon>
    </lineage>
</organism>
<gene>
    <name evidence="3" type="ORF">VNE69_12040</name>
</gene>
<dbReference type="RefSeq" id="XP_065331200.1">
    <property type="nucleotide sequence ID" value="XM_065475128.1"/>
</dbReference>
<evidence type="ECO:0000256" key="1">
    <source>
        <dbReference type="RuleBase" id="RU368011"/>
    </source>
</evidence>
<keyword evidence="1" id="KW-0131">Cell cycle</keyword>
<keyword evidence="1" id="KW-0498">Mitosis</keyword>
<keyword evidence="1" id="KW-0995">Kinetochore</keyword>
<dbReference type="AlphaFoldDB" id="A0AAX4JGB2"/>
<dbReference type="GO" id="GO:0051301">
    <property type="term" value="P:cell division"/>
    <property type="evidence" value="ECO:0007669"/>
    <property type="project" value="UniProtKB-UniRule"/>
</dbReference>
<sequence length="185" mass="21720">MDSSDIHDILAKITDYDNLLDVHLLTSVIELNTISLKEHSSTLSSILNNTDLLEKKISNIENEINKIKLSHTKNNEKYKFVNNERLRLAKKYVDLENEFSKMKSEVDELDLTIKRSNEEMVSLNKPCFYQLYLELIKGFGIEISKEKRNICRIRSSKKKCIVEVDLEEMKNEAQYKITNKIWETM</sequence>
<dbReference type="InterPro" id="IPR013252">
    <property type="entry name" value="Ndc80_Spc24"/>
</dbReference>
<keyword evidence="1" id="KW-0158">Chromosome</keyword>
<comment type="subcellular location">
    <subcellularLocation>
        <location evidence="1">Nucleus</location>
    </subcellularLocation>
    <subcellularLocation>
        <location evidence="1">Chromosome</location>
        <location evidence="1">Centromere</location>
        <location evidence="1">Kinetochore</location>
    </subcellularLocation>
</comment>
<feature type="coiled-coil region" evidence="2">
    <location>
        <begin position="43"/>
        <end position="119"/>
    </location>
</feature>
<comment type="subunit">
    <text evidence="1">Component of the NDC80 complex.</text>
</comment>
<accession>A0AAX4JGB2</accession>
<keyword evidence="1" id="KW-0137">Centromere</keyword>
<reference evidence="3" key="1">
    <citation type="journal article" date="2024" name="BMC Genomics">
        <title>Functional annotation of a divergent genome using sequence and structure-based similarity.</title>
        <authorList>
            <person name="Svedberg D."/>
            <person name="Winiger R.R."/>
            <person name="Berg A."/>
            <person name="Sharma H."/>
            <person name="Tellgren-Roth C."/>
            <person name="Debrunner-Vossbrinck B.A."/>
            <person name="Vossbrinck C.R."/>
            <person name="Barandun J."/>
        </authorList>
    </citation>
    <scope>NUCLEOTIDE SEQUENCE</scope>
    <source>
        <strain evidence="3">Illinois isolate</strain>
    </source>
</reference>